<keyword evidence="4" id="KW-1185">Reference proteome</keyword>
<dbReference type="PRINTS" id="PR00420">
    <property type="entry name" value="RNGMNOXGNASE"/>
</dbReference>
<dbReference type="RefSeq" id="WP_378486818.1">
    <property type="nucleotide sequence ID" value="NZ_JBHUFB010000013.1"/>
</dbReference>
<protein>
    <submittedName>
        <fullName evidence="3">Bifunctional 3-(3-hydroxy-phenyl)propionate/3-hydroxycinnamic acid hydroxylase</fullName>
    </submittedName>
</protein>
<evidence type="ECO:0000313" key="3">
    <source>
        <dbReference type="EMBL" id="MFD1814351.1"/>
    </source>
</evidence>
<dbReference type="InterPro" id="IPR050631">
    <property type="entry name" value="PheA/TfdB_FAD_monoxygenase"/>
</dbReference>
<comment type="caution">
    <text evidence="3">The sequence shown here is derived from an EMBL/GenBank/DDBJ whole genome shotgun (WGS) entry which is preliminary data.</text>
</comment>
<dbReference type="InterPro" id="IPR036188">
    <property type="entry name" value="FAD/NAD-bd_sf"/>
</dbReference>
<organism evidence="3 4">
    <name type="scientific">Rhodococcus gannanensis</name>
    <dbReference type="NCBI Taxonomy" id="1960308"/>
    <lineage>
        <taxon>Bacteria</taxon>
        <taxon>Bacillati</taxon>
        <taxon>Actinomycetota</taxon>
        <taxon>Actinomycetes</taxon>
        <taxon>Mycobacteriales</taxon>
        <taxon>Nocardiaceae</taxon>
        <taxon>Rhodococcus</taxon>
    </lineage>
</organism>
<dbReference type="PANTHER" id="PTHR43476:SF3">
    <property type="entry name" value="FAD-BINDING MONOOXYGENASE"/>
    <property type="match status" value="1"/>
</dbReference>
<gene>
    <name evidence="3" type="ORF">ACFSJG_19210</name>
</gene>
<feature type="domain" description="FAD-binding" evidence="2">
    <location>
        <begin position="6"/>
        <end position="349"/>
    </location>
</feature>
<dbReference type="Proteomes" id="UP001597286">
    <property type="component" value="Unassembled WGS sequence"/>
</dbReference>
<name>A0ABW4P8M2_9NOCA</name>
<evidence type="ECO:0000313" key="4">
    <source>
        <dbReference type="Proteomes" id="UP001597286"/>
    </source>
</evidence>
<keyword evidence="1" id="KW-0560">Oxidoreductase</keyword>
<dbReference type="SUPFAM" id="SSF51905">
    <property type="entry name" value="FAD/NAD(P)-binding domain"/>
    <property type="match status" value="1"/>
</dbReference>
<sequence length="514" mass="56004">MTAAPVDVIVVGAGPTGVTAAALLAQYGVRCLVLDRWTEVYPLARAVHLDDEVHRILGRLGLAEAFAAISRPALGLRLLDRDHVVLAEFARDRLVGVHGYPQANMFDQPALEGLLREHLTSLPTVTFRGDVEVTAVDQIAHDRVRVTFEHRTTGAVDTVEAAFVLGCDGANSLVRRSIGATMRDLGFEQRWLVVDMETDREFGAWDGVHQVCDTHRAATYMRIGDRRHRWEFRLLDGESATYFESVDALAPLLEPWTGDVPAEDLVLHRITDYTFRAQLADRWRDRRVFLLGDAAHLTPPFIGQGMGAGLRDALNLSWKVAGVLAGDLDESWLDSYETERRPHAKSLITLAVWMGRAMTGGGHGGDLARRVIAPCLHRVPGFGAKVTDSTTPPLHGRTVALDGRAGLAGTQCPNVRLGPSADATRFDCGPSVSRFTLVTAAPVSQHTRSIVVQRGGVVVDVAPGEPLHDWLTTGKARAALVRPDGAVSAAGRSPTELAYRMPSFRSEFVRHGTR</sequence>
<proteinExistence type="predicted"/>
<dbReference type="InterPro" id="IPR002938">
    <property type="entry name" value="FAD-bd"/>
</dbReference>
<dbReference type="EMBL" id="JBHUFB010000013">
    <property type="protein sequence ID" value="MFD1814351.1"/>
    <property type="molecule type" value="Genomic_DNA"/>
</dbReference>
<dbReference type="Gene3D" id="3.50.50.60">
    <property type="entry name" value="FAD/NAD(P)-binding domain"/>
    <property type="match status" value="1"/>
</dbReference>
<accession>A0ABW4P8M2</accession>
<dbReference type="NCBIfam" id="NF004829">
    <property type="entry name" value="PRK06183.1-3"/>
    <property type="match status" value="1"/>
</dbReference>
<dbReference type="PANTHER" id="PTHR43476">
    <property type="entry name" value="3-(3-HYDROXY-PHENYL)PROPIONATE/3-HYDROXYCINNAMIC ACID HYDROXYLASE"/>
    <property type="match status" value="1"/>
</dbReference>
<dbReference type="Gene3D" id="3.30.70.2450">
    <property type="match status" value="1"/>
</dbReference>
<evidence type="ECO:0000259" key="2">
    <source>
        <dbReference type="Pfam" id="PF01494"/>
    </source>
</evidence>
<evidence type="ECO:0000256" key="1">
    <source>
        <dbReference type="ARBA" id="ARBA00023002"/>
    </source>
</evidence>
<reference evidence="4" key="1">
    <citation type="journal article" date="2019" name="Int. J. Syst. Evol. Microbiol.">
        <title>The Global Catalogue of Microorganisms (GCM) 10K type strain sequencing project: providing services to taxonomists for standard genome sequencing and annotation.</title>
        <authorList>
            <consortium name="The Broad Institute Genomics Platform"/>
            <consortium name="The Broad Institute Genome Sequencing Center for Infectious Disease"/>
            <person name="Wu L."/>
            <person name="Ma J."/>
        </authorList>
    </citation>
    <scope>NUCLEOTIDE SEQUENCE [LARGE SCALE GENOMIC DNA]</scope>
    <source>
        <strain evidence="4">DT72</strain>
    </source>
</reference>
<dbReference type="Pfam" id="PF01494">
    <property type="entry name" value="FAD_binding_3"/>
    <property type="match status" value="1"/>
</dbReference>